<dbReference type="GeneID" id="16512401"/>
<dbReference type="KEGG" id="vg:16512401"/>
<evidence type="ECO:0000313" key="2">
    <source>
        <dbReference type="EMBL" id="AGO82721.1"/>
    </source>
</evidence>
<organism evidence="2 3">
    <name type="scientific">Pandoravirus dulcis</name>
    <dbReference type="NCBI Taxonomy" id="1349409"/>
    <lineage>
        <taxon>Viruses</taxon>
        <taxon>Pandoravirus</taxon>
    </lineage>
</organism>
<accession>S4VXB2</accession>
<gene>
    <name evidence="2" type="ORF">pdul_cds_598</name>
</gene>
<protein>
    <submittedName>
        <fullName evidence="2">Uncharacterized protein</fullName>
    </submittedName>
</protein>
<feature type="compositionally biased region" description="Basic and acidic residues" evidence="1">
    <location>
        <begin position="317"/>
        <end position="326"/>
    </location>
</feature>
<feature type="region of interest" description="Disordered" evidence="1">
    <location>
        <begin position="105"/>
        <end position="136"/>
    </location>
</feature>
<evidence type="ECO:0000313" key="3">
    <source>
        <dbReference type="Proteomes" id="UP000201566"/>
    </source>
</evidence>
<dbReference type="RefSeq" id="YP_008319390.1">
    <property type="nucleotide sequence ID" value="NC_021858.1"/>
</dbReference>
<reference evidence="2 3" key="1">
    <citation type="journal article" date="2013" name="Science">
        <title>Pandoraviruses: amoeba viruses with genomes up to 2.5 Mb reaching that of parasitic eukaryotes.</title>
        <authorList>
            <person name="Philippe N."/>
            <person name="Legendre M."/>
            <person name="Doutre G."/>
            <person name="Coute Y."/>
            <person name="Poirot O."/>
            <person name="Lescot M."/>
            <person name="Arslan D."/>
            <person name="Seltzer V."/>
            <person name="Bertaux L."/>
            <person name="Bruley C."/>
            <person name="Garin J."/>
            <person name="Claverie J.M."/>
            <person name="Abergel C."/>
        </authorList>
    </citation>
    <scope>NUCLEOTIDE SEQUENCE [LARGE SCALE GENOMIC DNA]</scope>
    <source>
        <strain evidence="2">Melbourne</strain>
    </source>
</reference>
<dbReference type="Proteomes" id="UP000201566">
    <property type="component" value="Segment"/>
</dbReference>
<feature type="region of interest" description="Disordered" evidence="1">
    <location>
        <begin position="20"/>
        <end position="93"/>
    </location>
</feature>
<evidence type="ECO:0000256" key="1">
    <source>
        <dbReference type="SAM" id="MobiDB-lite"/>
    </source>
</evidence>
<proteinExistence type="predicted"/>
<sequence length="434" mass="47288">MEPAHIDLCDDDVCRDDAEPTARLSVPSTQPTARHVIGGTAGGWMRRRSRKTHDDVEENHDTNSSDAADAIGAERSPSSLTPPPSGIVARPPVRVALEPVIDIRTALSDDGDDDPPERDDQAATAAEKGPSTHDASVSRMIEAIDGAVADAEAHPEPETPNVCALTAAHRLARLDGMPERLVEAIAEHRRHRAQQPGGHFTKTMQRRARSTKANEFVRERFRIAQALAKHYNELFHPRGRRFVGRPEVSTASQGASAATRGFRARMALFWLDTLVRFDRTFNVAGDLPAPSVAQPLSARDMIPLCDNPTLAAASLADKFDPPDERARQRKRPPPRPTARVDFAGADDAQAARRQRRRTQPACDDDDQQDHIDTSDSDQDSRDAADEDRADHAAIDHDDAGSDHGDATDDDQAAPGGTDRPHAPDLSLGFRLIVD</sequence>
<feature type="compositionally biased region" description="Basic and acidic residues" evidence="1">
    <location>
        <begin position="368"/>
        <end position="406"/>
    </location>
</feature>
<dbReference type="EMBL" id="KC977570">
    <property type="protein sequence ID" value="AGO82721.1"/>
    <property type="molecule type" value="Genomic_DNA"/>
</dbReference>
<feature type="compositionally biased region" description="Low complexity" evidence="1">
    <location>
        <begin position="337"/>
        <end position="348"/>
    </location>
</feature>
<feature type="region of interest" description="Disordered" evidence="1">
    <location>
        <begin position="314"/>
        <end position="434"/>
    </location>
</feature>
<name>S4VXB2_9VIRU</name>
<feature type="region of interest" description="Disordered" evidence="1">
    <location>
        <begin position="189"/>
        <end position="212"/>
    </location>
</feature>